<evidence type="ECO:0000259" key="1">
    <source>
        <dbReference type="PROSITE" id="PS50043"/>
    </source>
</evidence>
<dbReference type="AlphaFoldDB" id="A0A1E3LTP1"/>
<dbReference type="Proteomes" id="UP000094487">
    <property type="component" value="Unassembled WGS sequence"/>
</dbReference>
<feature type="domain" description="HTH luxR-type" evidence="1">
    <location>
        <begin position="295"/>
        <end position="360"/>
    </location>
</feature>
<reference evidence="2 3" key="1">
    <citation type="submission" date="2016-08" db="EMBL/GenBank/DDBJ databases">
        <title>Draft genome of the agarase producing Sphingomonas sp. MCT13.</title>
        <authorList>
            <person name="D'Andrea M.M."/>
            <person name="Rossolini G.M."/>
            <person name="Thaller M.C."/>
        </authorList>
    </citation>
    <scope>NUCLEOTIDE SEQUENCE [LARGE SCALE GENOMIC DNA]</scope>
    <source>
        <strain evidence="2 3">MCT13</strain>
    </source>
</reference>
<dbReference type="InterPro" id="IPR016032">
    <property type="entry name" value="Sig_transdc_resp-reg_C-effctor"/>
</dbReference>
<dbReference type="OrthoDB" id="7425190at2"/>
<dbReference type="Pfam" id="PF00196">
    <property type="entry name" value="GerE"/>
    <property type="match status" value="1"/>
</dbReference>
<name>A0A1E3LTP1_9SPHN</name>
<comment type="caution">
    <text evidence="2">The sequence shown here is derived from an EMBL/GenBank/DDBJ whole genome shotgun (WGS) entry which is preliminary data.</text>
</comment>
<dbReference type="SUPFAM" id="SSF46894">
    <property type="entry name" value="C-terminal effector domain of the bipartite response regulators"/>
    <property type="match status" value="1"/>
</dbReference>
<evidence type="ECO:0000313" key="3">
    <source>
        <dbReference type="Proteomes" id="UP000094487"/>
    </source>
</evidence>
<keyword evidence="3" id="KW-1185">Reference proteome</keyword>
<protein>
    <recommendedName>
        <fullName evidence="1">HTH luxR-type domain-containing protein</fullName>
    </recommendedName>
</protein>
<sequence length="362" mass="39109">MEHKLGQLFADAPLVPGGWDAAISAFAAFTGAGRAHMVGFGSEQTLPFSRFVGMAELPVDQQVKVGAADPGRSWRLGAVASVLEVVGETQYARLRSRSASEAYNGLCETADIPYGMQTVLWNDGGAMVGLATFRGFREGPASVADQAKFAQVAPYARSAVRMQHAIESQGVALTLGALESMRGAAFLLDRKGQVAQMTPAAEAAVRQGLLKLEDKRLAARNPVDDAKLRMAVSEALRGRPLASERIWLTAADNDPERRFCEVHPLPLREWATLFRPHVLVTFHQTAPISIEHAETLRAALQLTRAEAEVALVMANGVARNEIAAARGTSPSTVAIQIKHILHKTGLRREAELVALVNRLLRR</sequence>
<proteinExistence type="predicted"/>
<evidence type="ECO:0000313" key="2">
    <source>
        <dbReference type="EMBL" id="ODP37151.1"/>
    </source>
</evidence>
<organism evidence="2 3">
    <name type="scientific">Sphingomonas turrisvirgatae</name>
    <dbReference type="NCBI Taxonomy" id="1888892"/>
    <lineage>
        <taxon>Bacteria</taxon>
        <taxon>Pseudomonadati</taxon>
        <taxon>Pseudomonadota</taxon>
        <taxon>Alphaproteobacteria</taxon>
        <taxon>Sphingomonadales</taxon>
        <taxon>Sphingomonadaceae</taxon>
        <taxon>Sphingomonas</taxon>
    </lineage>
</organism>
<dbReference type="SMART" id="SM00421">
    <property type="entry name" value="HTH_LUXR"/>
    <property type="match status" value="1"/>
</dbReference>
<dbReference type="InterPro" id="IPR036388">
    <property type="entry name" value="WH-like_DNA-bd_sf"/>
</dbReference>
<accession>A0A1E3LTP1</accession>
<gene>
    <name evidence="2" type="ORF">BFL28_02635</name>
</gene>
<dbReference type="STRING" id="1888892.BFL28_02635"/>
<dbReference type="EMBL" id="MDDS01000035">
    <property type="protein sequence ID" value="ODP37151.1"/>
    <property type="molecule type" value="Genomic_DNA"/>
</dbReference>
<dbReference type="Gene3D" id="1.10.10.10">
    <property type="entry name" value="Winged helix-like DNA-binding domain superfamily/Winged helix DNA-binding domain"/>
    <property type="match status" value="1"/>
</dbReference>
<dbReference type="PROSITE" id="PS50043">
    <property type="entry name" value="HTH_LUXR_2"/>
    <property type="match status" value="1"/>
</dbReference>
<dbReference type="GO" id="GO:0006355">
    <property type="term" value="P:regulation of DNA-templated transcription"/>
    <property type="evidence" value="ECO:0007669"/>
    <property type="project" value="InterPro"/>
</dbReference>
<dbReference type="InterPro" id="IPR000792">
    <property type="entry name" value="Tscrpt_reg_LuxR_C"/>
</dbReference>
<dbReference type="RefSeq" id="WP_069320961.1">
    <property type="nucleotide sequence ID" value="NZ_MDDS01000035.1"/>
</dbReference>
<dbReference type="GO" id="GO:0003677">
    <property type="term" value="F:DNA binding"/>
    <property type="evidence" value="ECO:0007669"/>
    <property type="project" value="InterPro"/>
</dbReference>